<evidence type="ECO:0000256" key="5">
    <source>
        <dbReference type="ARBA" id="ARBA00022692"/>
    </source>
</evidence>
<feature type="transmembrane region" description="Helical" evidence="8">
    <location>
        <begin position="321"/>
        <end position="340"/>
    </location>
</feature>
<keyword evidence="4" id="KW-0337">GPI-anchor biosynthesis</keyword>
<evidence type="ECO:0000313" key="10">
    <source>
        <dbReference type="Proteomes" id="UP000094236"/>
    </source>
</evidence>
<accession>A0A1E4TYR4</accession>
<dbReference type="GO" id="GO:0006506">
    <property type="term" value="P:GPI anchor biosynthetic process"/>
    <property type="evidence" value="ECO:0007669"/>
    <property type="project" value="UniProtKB-UniPathway"/>
</dbReference>
<dbReference type="Proteomes" id="UP000094236">
    <property type="component" value="Unassembled WGS sequence"/>
</dbReference>
<dbReference type="PIRSF" id="PIRSF016104">
    <property type="entry name" value="GPI2"/>
    <property type="match status" value="1"/>
</dbReference>
<dbReference type="Pfam" id="PF06432">
    <property type="entry name" value="GPI2"/>
    <property type="match status" value="1"/>
</dbReference>
<evidence type="ECO:0000256" key="3">
    <source>
        <dbReference type="ARBA" id="ARBA00008321"/>
    </source>
</evidence>
<proteinExistence type="inferred from homology"/>
<organism evidence="9 10">
    <name type="scientific">Pachysolen tannophilus NRRL Y-2460</name>
    <dbReference type="NCBI Taxonomy" id="669874"/>
    <lineage>
        <taxon>Eukaryota</taxon>
        <taxon>Fungi</taxon>
        <taxon>Dikarya</taxon>
        <taxon>Ascomycota</taxon>
        <taxon>Saccharomycotina</taxon>
        <taxon>Pichiomycetes</taxon>
        <taxon>Pachysolenaceae</taxon>
        <taxon>Pachysolen</taxon>
    </lineage>
</organism>
<comment type="similarity">
    <text evidence="3">Belongs to the PIGC family.</text>
</comment>
<name>A0A1E4TYR4_PACTA</name>
<dbReference type="InterPro" id="IPR009450">
    <property type="entry name" value="Plno_GlcNAc_GPI2"/>
</dbReference>
<dbReference type="OrthoDB" id="196709at2759"/>
<comment type="pathway">
    <text evidence="2">Glycolipid biosynthesis; glycosylphosphatidylinositol-anchor biosynthesis.</text>
</comment>
<dbReference type="GO" id="GO:0000506">
    <property type="term" value="C:glycosylphosphatidylinositol-N-acetylglucosaminyltransferase (GPI-GnT) complex"/>
    <property type="evidence" value="ECO:0007669"/>
    <property type="project" value="TreeGrafter"/>
</dbReference>
<dbReference type="STRING" id="669874.A0A1E4TYR4"/>
<gene>
    <name evidence="9" type="ORF">PACTADRAFT_65547</name>
</gene>
<evidence type="ECO:0000256" key="7">
    <source>
        <dbReference type="ARBA" id="ARBA00023136"/>
    </source>
</evidence>
<evidence type="ECO:0000256" key="1">
    <source>
        <dbReference type="ARBA" id="ARBA00004141"/>
    </source>
</evidence>
<dbReference type="EMBL" id="KV454012">
    <property type="protein sequence ID" value="ODV96913.1"/>
    <property type="molecule type" value="Genomic_DNA"/>
</dbReference>
<evidence type="ECO:0000313" key="9">
    <source>
        <dbReference type="EMBL" id="ODV96913.1"/>
    </source>
</evidence>
<dbReference type="PANTHER" id="PTHR12982">
    <property type="entry name" value="PHOSPHATIDYLINOSITOL GLYCAN, CLASS C"/>
    <property type="match status" value="1"/>
</dbReference>
<dbReference type="PANTHER" id="PTHR12982:SF0">
    <property type="entry name" value="PHOSPHATIDYLINOSITOL N-ACETYLGLUCOSAMINYLTRANSFERASE SUBUNIT C"/>
    <property type="match status" value="1"/>
</dbReference>
<evidence type="ECO:0000256" key="8">
    <source>
        <dbReference type="SAM" id="Phobius"/>
    </source>
</evidence>
<sequence>MRTSSSPPVLRRPKDLKNVDIPKIEINDVENDFALDGLKDSPSVKVRKDSIRSTYSSRQQQWKKLLWLNQNYPDNYTDEEFLSQLKRNTTVVNYSYWKLMNDFSLIVLHLSTIILVILIFYGYYNLNWNPLKPVCISSSVTLISYFIYHVKDNEINSRKLEISNGNHNHYSGHDFLSTLKSTVLLLLILLILSPVFKSLTNSTSSDSIWALSTWLCILNILFNDYSVDLEDSTNQSNNNNSNLSKNLSLSNAIVLASRLNSNLSVFCFVLFSIQINGLFPIFNNFTRKYYHFRKFHYFQFFSINCIVDYLLVFKFGWIKIFLIWFSLKILIMFIMPYYFIFLQKYKDELQGPWDPAKPVIKNVNINI</sequence>
<keyword evidence="5 8" id="KW-0812">Transmembrane</keyword>
<dbReference type="AlphaFoldDB" id="A0A1E4TYR4"/>
<feature type="transmembrane region" description="Helical" evidence="8">
    <location>
        <begin position="295"/>
        <end position="315"/>
    </location>
</feature>
<feature type="transmembrane region" description="Helical" evidence="8">
    <location>
        <begin position="175"/>
        <end position="196"/>
    </location>
</feature>
<evidence type="ECO:0000256" key="4">
    <source>
        <dbReference type="ARBA" id="ARBA00022502"/>
    </source>
</evidence>
<feature type="transmembrane region" description="Helical" evidence="8">
    <location>
        <begin position="103"/>
        <end position="124"/>
    </location>
</feature>
<keyword evidence="6 8" id="KW-1133">Transmembrane helix</keyword>
<evidence type="ECO:0000256" key="2">
    <source>
        <dbReference type="ARBA" id="ARBA00004687"/>
    </source>
</evidence>
<evidence type="ECO:0000256" key="6">
    <source>
        <dbReference type="ARBA" id="ARBA00022989"/>
    </source>
</evidence>
<protein>
    <recommendedName>
        <fullName evidence="11">Phosphatidylinositol N-acetylglucosaminyltransferase</fullName>
    </recommendedName>
</protein>
<feature type="transmembrane region" description="Helical" evidence="8">
    <location>
        <begin position="263"/>
        <end position="283"/>
    </location>
</feature>
<dbReference type="UniPathway" id="UPA00196"/>
<evidence type="ECO:0008006" key="11">
    <source>
        <dbReference type="Google" id="ProtNLM"/>
    </source>
</evidence>
<reference evidence="10" key="1">
    <citation type="submission" date="2016-05" db="EMBL/GenBank/DDBJ databases">
        <title>Comparative genomics of biotechnologically important yeasts.</title>
        <authorList>
            <consortium name="DOE Joint Genome Institute"/>
            <person name="Riley R."/>
            <person name="Haridas S."/>
            <person name="Wolfe K.H."/>
            <person name="Lopes M.R."/>
            <person name="Hittinger C.T."/>
            <person name="Goker M."/>
            <person name="Salamov A."/>
            <person name="Wisecaver J."/>
            <person name="Long T.M."/>
            <person name="Aerts A.L."/>
            <person name="Barry K."/>
            <person name="Choi C."/>
            <person name="Clum A."/>
            <person name="Coughlan A.Y."/>
            <person name="Deshpande S."/>
            <person name="Douglass A.P."/>
            <person name="Hanson S.J."/>
            <person name="Klenk H.-P."/>
            <person name="Labutti K."/>
            <person name="Lapidus A."/>
            <person name="Lindquist E."/>
            <person name="Lipzen A."/>
            <person name="Meier-Kolthoff J.P."/>
            <person name="Ohm R.A."/>
            <person name="Otillar R.P."/>
            <person name="Pangilinan J."/>
            <person name="Peng Y."/>
            <person name="Rokas A."/>
            <person name="Rosa C.A."/>
            <person name="Scheuner C."/>
            <person name="Sibirny A.A."/>
            <person name="Slot J.C."/>
            <person name="Stielow J.B."/>
            <person name="Sun H."/>
            <person name="Kurtzman C.P."/>
            <person name="Blackwell M."/>
            <person name="Grigoriev I.V."/>
            <person name="Jeffries T.W."/>
        </authorList>
    </citation>
    <scope>NUCLEOTIDE SEQUENCE [LARGE SCALE GENOMIC DNA]</scope>
    <source>
        <strain evidence="10">NRRL Y-2460</strain>
    </source>
</reference>
<keyword evidence="10" id="KW-1185">Reference proteome</keyword>
<comment type="subcellular location">
    <subcellularLocation>
        <location evidence="1">Membrane</location>
        <topology evidence="1">Multi-pass membrane protein</topology>
    </subcellularLocation>
</comment>
<keyword evidence="7 8" id="KW-0472">Membrane</keyword>